<evidence type="ECO:0000256" key="6">
    <source>
        <dbReference type="ARBA" id="ARBA00023251"/>
    </source>
</evidence>
<dbReference type="CDD" id="cd05150">
    <property type="entry name" value="APH"/>
    <property type="match status" value="1"/>
</dbReference>
<comment type="caution">
    <text evidence="9">The sequence shown here is derived from an EMBL/GenBank/DDBJ whole genome shotgun (WGS) entry which is preliminary data.</text>
</comment>
<evidence type="ECO:0000256" key="4">
    <source>
        <dbReference type="ARBA" id="ARBA00022777"/>
    </source>
</evidence>
<keyword evidence="3 7" id="KW-0547">Nucleotide-binding</keyword>
<proteinExistence type="inferred from homology"/>
<comment type="similarity">
    <text evidence="1 7">Belongs to the aminoglycoside phosphotransferase family.</text>
</comment>
<dbReference type="InterPro" id="IPR051678">
    <property type="entry name" value="AGP_Transferase"/>
</dbReference>
<name>A0ABS1SJV6_9MICO</name>
<keyword evidence="5 7" id="KW-0067">ATP-binding</keyword>
<accession>A0ABS1SJV6</accession>
<evidence type="ECO:0000259" key="8">
    <source>
        <dbReference type="Pfam" id="PF01636"/>
    </source>
</evidence>
<dbReference type="EMBL" id="QYAC01000009">
    <property type="protein sequence ID" value="MBL3680617.1"/>
    <property type="molecule type" value="Genomic_DNA"/>
</dbReference>
<keyword evidence="6 7" id="KW-0046">Antibiotic resistance</keyword>
<keyword evidence="2 7" id="KW-0808">Transferase</keyword>
<dbReference type="NCBIfam" id="NF032896">
    <property type="entry name" value="APH_3pp"/>
    <property type="match status" value="1"/>
</dbReference>
<evidence type="ECO:0000313" key="10">
    <source>
        <dbReference type="Proteomes" id="UP001645859"/>
    </source>
</evidence>
<feature type="domain" description="Aminoglycoside phosphotransferase" evidence="8">
    <location>
        <begin position="21"/>
        <end position="252"/>
    </location>
</feature>
<dbReference type="PANTHER" id="PTHR21310:SF41">
    <property type="entry name" value="3'-PHOSPHOTRANSFERASE, PUTATIVE-RELATED"/>
    <property type="match status" value="1"/>
</dbReference>
<dbReference type="InterPro" id="IPR011009">
    <property type="entry name" value="Kinase-like_dom_sf"/>
</dbReference>
<keyword evidence="10" id="KW-1185">Reference proteome</keyword>
<dbReference type="Proteomes" id="UP001645859">
    <property type="component" value="Unassembled WGS sequence"/>
</dbReference>
<evidence type="ECO:0000256" key="2">
    <source>
        <dbReference type="ARBA" id="ARBA00022679"/>
    </source>
</evidence>
<dbReference type="Gene3D" id="3.90.1200.10">
    <property type="match status" value="1"/>
</dbReference>
<evidence type="ECO:0000256" key="1">
    <source>
        <dbReference type="ARBA" id="ARBA00006219"/>
    </source>
</evidence>
<dbReference type="SUPFAM" id="SSF56112">
    <property type="entry name" value="Protein kinase-like (PK-like)"/>
    <property type="match status" value="1"/>
</dbReference>
<dbReference type="InterPro" id="IPR002575">
    <property type="entry name" value="Aminoglycoside_PTrfase"/>
</dbReference>
<dbReference type="Gene3D" id="3.30.200.20">
    <property type="entry name" value="Phosphorylase Kinase, domain 1"/>
    <property type="match status" value="1"/>
</dbReference>
<evidence type="ECO:0000256" key="3">
    <source>
        <dbReference type="ARBA" id="ARBA00022741"/>
    </source>
</evidence>
<reference evidence="9 10" key="1">
    <citation type="submission" date="2018-09" db="EMBL/GenBank/DDBJ databases">
        <title>Comparative genomics of Leucobacter spp.</title>
        <authorList>
            <person name="Reis A.C."/>
            <person name="Kolvenbach B.A."/>
            <person name="Corvini P.F.X."/>
            <person name="Nunes O.C."/>
        </authorList>
    </citation>
    <scope>NUCLEOTIDE SEQUENCE [LARGE SCALE GENOMIC DNA]</scope>
    <source>
        <strain evidence="9 10">TAN 31504</strain>
    </source>
</reference>
<protein>
    <submittedName>
        <fullName evidence="9">APH(3'') family aminoglycoside O-phosphotransferase</fullName>
    </submittedName>
</protein>
<dbReference type="PANTHER" id="PTHR21310">
    <property type="entry name" value="AMINOGLYCOSIDE PHOSPHOTRANSFERASE-RELATED-RELATED"/>
    <property type="match status" value="1"/>
</dbReference>
<dbReference type="Pfam" id="PF01636">
    <property type="entry name" value="APH"/>
    <property type="match status" value="1"/>
</dbReference>
<keyword evidence="4 7" id="KW-0418">Kinase</keyword>
<organism evidence="9 10">
    <name type="scientific">Leucobacter chromiireducens subsp. solipictus</name>
    <dbReference type="NCBI Taxonomy" id="398235"/>
    <lineage>
        <taxon>Bacteria</taxon>
        <taxon>Bacillati</taxon>
        <taxon>Actinomycetota</taxon>
        <taxon>Actinomycetes</taxon>
        <taxon>Micrococcales</taxon>
        <taxon>Microbacteriaceae</taxon>
        <taxon>Leucobacter</taxon>
    </lineage>
</organism>
<dbReference type="PIRSF" id="PIRSF000706">
    <property type="entry name" value="Kanamycin_kin"/>
    <property type="match status" value="1"/>
</dbReference>
<evidence type="ECO:0000256" key="5">
    <source>
        <dbReference type="ARBA" id="ARBA00022840"/>
    </source>
</evidence>
<evidence type="ECO:0000313" key="9">
    <source>
        <dbReference type="EMBL" id="MBL3680617.1"/>
    </source>
</evidence>
<gene>
    <name evidence="9" type="primary">aph(3'')</name>
    <name evidence="9" type="ORF">D3230_15165</name>
</gene>
<evidence type="ECO:0000256" key="7">
    <source>
        <dbReference type="PIRNR" id="PIRNR000706"/>
    </source>
</evidence>
<dbReference type="InterPro" id="IPR024165">
    <property type="entry name" value="Kan/Strep_kinase"/>
</dbReference>
<sequence length="271" mass="29292">MRVVLLAGDPPRSFALDPGEWEPVTGGESGAGVLRHRTRDRFAKLVSRAEVGSLAAERDRLAWLSGTPVPGPTVLDWRDSEHGACLITSAVAGVPADRLDPAALATAWPAIADTLRALHELPVESCPFDRGIDPMMTLARATVTEGRVQTEFLPEHLVATPPAEILAGLERALPELRAGEARDAVVCHGDFCLPNIVIDPTTSRVGGLIDLGRLGRADPYADIALLLANARESWSDEPCARRADREFAARYGIDLDAERLDAYLRLDPLTW</sequence>